<keyword evidence="5" id="KW-0808">Transferase</keyword>
<dbReference type="SUPFAM" id="SSF52317">
    <property type="entry name" value="Class I glutamine amidotransferase-like"/>
    <property type="match status" value="1"/>
</dbReference>
<dbReference type="Gene3D" id="3.40.50.880">
    <property type="match status" value="1"/>
</dbReference>
<protein>
    <submittedName>
        <fullName evidence="5">Type 1 glutamine amidotransferase domain-containing protein</fullName>
    </submittedName>
</protein>
<dbReference type="GO" id="GO:0016740">
    <property type="term" value="F:transferase activity"/>
    <property type="evidence" value="ECO:0007669"/>
    <property type="project" value="UniProtKB-KW"/>
</dbReference>
<comment type="similarity">
    <text evidence="3">Belongs to the peptidase C56 family. HSP31-like subfamily.</text>
</comment>
<evidence type="ECO:0000313" key="5">
    <source>
        <dbReference type="EMBL" id="NEV64545.1"/>
    </source>
</evidence>
<dbReference type="GO" id="GO:0019172">
    <property type="term" value="F:glyoxalase III activity"/>
    <property type="evidence" value="ECO:0007669"/>
    <property type="project" value="TreeGrafter"/>
</dbReference>
<dbReference type="InterPro" id="IPR029062">
    <property type="entry name" value="Class_I_gatase-like"/>
</dbReference>
<dbReference type="GO" id="GO:0019243">
    <property type="term" value="P:methylglyoxal catabolic process to D-lactate via S-lactoyl-glutathione"/>
    <property type="evidence" value="ECO:0007669"/>
    <property type="project" value="TreeGrafter"/>
</dbReference>
<keyword evidence="6" id="KW-1185">Reference proteome</keyword>
<dbReference type="EMBL" id="JAAIJQ010000096">
    <property type="protein sequence ID" value="NEV64545.1"/>
    <property type="molecule type" value="Genomic_DNA"/>
</dbReference>
<dbReference type="PANTHER" id="PTHR48094:SF11">
    <property type="entry name" value="GLUTATHIONE-INDEPENDENT GLYOXALASE HSP31-RELATED"/>
    <property type="match status" value="1"/>
</dbReference>
<evidence type="ECO:0000256" key="2">
    <source>
        <dbReference type="ARBA" id="ARBA00023239"/>
    </source>
</evidence>
<dbReference type="GO" id="GO:0005737">
    <property type="term" value="C:cytoplasm"/>
    <property type="evidence" value="ECO:0007669"/>
    <property type="project" value="TreeGrafter"/>
</dbReference>
<dbReference type="RefSeq" id="WP_164455395.1">
    <property type="nucleotide sequence ID" value="NZ_JAAIJQ010000096.1"/>
</dbReference>
<dbReference type="CDD" id="cd03141">
    <property type="entry name" value="GATase1_Hsp31_like"/>
    <property type="match status" value="1"/>
</dbReference>
<dbReference type="Proteomes" id="UP000483379">
    <property type="component" value="Unassembled WGS sequence"/>
</dbReference>
<accession>A0A6M0K814</accession>
<evidence type="ECO:0000259" key="4">
    <source>
        <dbReference type="Pfam" id="PF01965"/>
    </source>
</evidence>
<evidence type="ECO:0000256" key="1">
    <source>
        <dbReference type="ARBA" id="ARBA00023016"/>
    </source>
</evidence>
<dbReference type="InterPro" id="IPR002818">
    <property type="entry name" value="DJ-1/PfpI"/>
</dbReference>
<comment type="caution">
    <text evidence="5">The sequence shown here is derived from an EMBL/GenBank/DDBJ whole genome shotgun (WGS) entry which is preliminary data.</text>
</comment>
<keyword evidence="5" id="KW-0315">Glutamine amidotransferase</keyword>
<dbReference type="PANTHER" id="PTHR48094">
    <property type="entry name" value="PROTEIN/NUCLEIC ACID DEGLYCASE DJ-1-RELATED"/>
    <property type="match status" value="1"/>
</dbReference>
<proteinExistence type="inferred from homology"/>
<gene>
    <name evidence="5" type="ORF">G3446_22180</name>
</gene>
<feature type="domain" description="DJ-1/PfpI" evidence="4">
    <location>
        <begin position="27"/>
        <end position="224"/>
    </location>
</feature>
<keyword evidence="1" id="KW-0346">Stress response</keyword>
<dbReference type="AlphaFoldDB" id="A0A6M0K814"/>
<dbReference type="InterPro" id="IPR050325">
    <property type="entry name" value="Prot/Nucl_acid_deglycase"/>
</dbReference>
<name>A0A6M0K814_9GAMM</name>
<reference evidence="5 6" key="1">
    <citation type="submission" date="2020-02" db="EMBL/GenBank/DDBJ databases">
        <title>Genome sequences of Thiorhodococcus mannitoliphagus and Thiorhodococcus minor, purple sulfur photosynthetic bacteria in the gammaproteobacterial family, Chromatiaceae.</title>
        <authorList>
            <person name="Aviles F.A."/>
            <person name="Meyer T.E."/>
            <person name="Kyndt J.A."/>
        </authorList>
    </citation>
    <scope>NUCLEOTIDE SEQUENCE [LARGE SCALE GENOMIC DNA]</scope>
    <source>
        <strain evidence="5 6">DSM 11518</strain>
    </source>
</reference>
<keyword evidence="2" id="KW-0456">Lyase</keyword>
<sequence length="230" mass="24763">MAEKILMILTSHDRLGDSGHSTGFWYEEMAAPYRIFDEAGFEVVLASPLGGEPPHDPKSLEQLDVTPDDVAWFLENPTAMERLRDTVPLAEIDFGDFVAVFLPGGHGAVFDLPSDAHLGRILGDAADRGAVIGAVCHGPGGLVGATRSNGEPLIAGYQVTGFTNSEEQAVALTEVVPFLLEDRLRELSGDFVQGDDFTPFAVRDRNLVTGQNPMSSARTAELVLEALLER</sequence>
<dbReference type="Pfam" id="PF01965">
    <property type="entry name" value="DJ-1_PfpI"/>
    <property type="match status" value="1"/>
</dbReference>
<evidence type="ECO:0000256" key="3">
    <source>
        <dbReference type="ARBA" id="ARBA00038493"/>
    </source>
</evidence>
<evidence type="ECO:0000313" key="6">
    <source>
        <dbReference type="Proteomes" id="UP000483379"/>
    </source>
</evidence>
<organism evidence="5 6">
    <name type="scientific">Thiorhodococcus minor</name>
    <dbReference type="NCBI Taxonomy" id="57489"/>
    <lineage>
        <taxon>Bacteria</taxon>
        <taxon>Pseudomonadati</taxon>
        <taxon>Pseudomonadota</taxon>
        <taxon>Gammaproteobacteria</taxon>
        <taxon>Chromatiales</taxon>
        <taxon>Chromatiaceae</taxon>
        <taxon>Thiorhodococcus</taxon>
    </lineage>
</organism>